<dbReference type="InterPro" id="IPR015947">
    <property type="entry name" value="PUA-like_sf"/>
</dbReference>
<gene>
    <name evidence="2" type="ORF">CF168_08590</name>
</gene>
<dbReference type="Gene3D" id="2.30.130.40">
    <property type="entry name" value="LON domain-like"/>
    <property type="match status" value="1"/>
</dbReference>
<dbReference type="SMART" id="SM00464">
    <property type="entry name" value="LON"/>
    <property type="match status" value="1"/>
</dbReference>
<dbReference type="AlphaFoldDB" id="A0A220UM15"/>
<dbReference type="KEGG" id="sbj:CF168_08590"/>
<sequence>MKLPLFPLPICLLPEGYTQLRIFEPRYKHLVAESLKSADGFGLCMTSEDGKTLYPIGTLVHIIDFETLPDGMLGISIQGKQRFTFGDISIESDGLKRAEVKLIDNWPSTPIEDDERYLSEMLQNILKEFPQHLQHYQVEQFEDIAWVCQRWLEILPVQAAEKYSCINALDHQLTQDLLHTVIQSA</sequence>
<dbReference type="Proteomes" id="UP000198367">
    <property type="component" value="Chromosome"/>
</dbReference>
<dbReference type="EMBL" id="CP022358">
    <property type="protein sequence ID" value="ASK68932.1"/>
    <property type="molecule type" value="Genomic_DNA"/>
</dbReference>
<evidence type="ECO:0000313" key="3">
    <source>
        <dbReference type="Proteomes" id="UP000198367"/>
    </source>
</evidence>
<organism evidence="2 3">
    <name type="scientific">Shewanella bicestrii</name>
    <dbReference type="NCBI Taxonomy" id="2018305"/>
    <lineage>
        <taxon>Bacteria</taxon>
        <taxon>Pseudomonadati</taxon>
        <taxon>Pseudomonadota</taxon>
        <taxon>Gammaproteobacteria</taxon>
        <taxon>Alteromonadales</taxon>
        <taxon>Shewanellaceae</taxon>
        <taxon>Shewanella</taxon>
    </lineage>
</organism>
<dbReference type="PANTHER" id="PTHR46732">
    <property type="entry name" value="ATP-DEPENDENT PROTEASE LA (LON) DOMAIN PROTEIN"/>
    <property type="match status" value="1"/>
</dbReference>
<proteinExistence type="predicted"/>
<evidence type="ECO:0000259" key="1">
    <source>
        <dbReference type="SMART" id="SM00464"/>
    </source>
</evidence>
<keyword evidence="3" id="KW-1185">Reference proteome</keyword>
<dbReference type="SUPFAM" id="SSF88697">
    <property type="entry name" value="PUA domain-like"/>
    <property type="match status" value="1"/>
</dbReference>
<name>A0A220UM15_9GAMM</name>
<protein>
    <submittedName>
        <fullName evidence="2">Peptidase S16</fullName>
    </submittedName>
</protein>
<dbReference type="PANTHER" id="PTHR46732:SF8">
    <property type="entry name" value="ATP-DEPENDENT PROTEASE LA (LON) DOMAIN PROTEIN"/>
    <property type="match status" value="1"/>
</dbReference>
<accession>A0A220UM15</accession>
<dbReference type="Gene3D" id="1.10.4060.10">
    <property type="entry name" value="BPP1347 like domain"/>
    <property type="match status" value="1"/>
</dbReference>
<dbReference type="InterPro" id="IPR003111">
    <property type="entry name" value="Lon_prtase_N"/>
</dbReference>
<dbReference type="InterPro" id="IPR046336">
    <property type="entry name" value="Lon_prtase_N_sf"/>
</dbReference>
<dbReference type="RefSeq" id="WP_089067599.1">
    <property type="nucleotide sequence ID" value="NZ_CP022358.1"/>
</dbReference>
<dbReference type="Pfam" id="PF02190">
    <property type="entry name" value="LON_substr_bdg"/>
    <property type="match status" value="1"/>
</dbReference>
<evidence type="ECO:0000313" key="2">
    <source>
        <dbReference type="EMBL" id="ASK68932.1"/>
    </source>
</evidence>
<reference evidence="2 3" key="1">
    <citation type="submission" date="2017-07" db="EMBL/GenBank/DDBJ databases">
        <title>Phenotypical and genomic characterization of a clinical isolate of Shewanella bicestrii sp. nov. producing an extended-spectrum beta-lactamase and a new oxacillinase variant.</title>
        <authorList>
            <person name="Jousset A.B."/>
            <person name="Bonnin R.A."/>
            <person name="Girlich D."/>
            <person name="Dabos L."/>
            <person name="Potron A."/>
            <person name="Dortet L."/>
            <person name="Glaser P."/>
            <person name="Naas T."/>
        </authorList>
    </citation>
    <scope>NUCLEOTIDE SEQUENCE [LARGE SCALE GENOMIC DNA]</scope>
    <source>
        <strain evidence="2 3">JAB-1</strain>
    </source>
</reference>
<feature type="domain" description="Lon N-terminal" evidence="1">
    <location>
        <begin position="2"/>
        <end position="184"/>
    </location>
</feature>